<dbReference type="EMBL" id="FOCP01000002">
    <property type="protein sequence ID" value="SEM79133.1"/>
    <property type="molecule type" value="Genomic_DNA"/>
</dbReference>
<protein>
    <submittedName>
        <fullName evidence="1">Uncharacterized protein</fullName>
    </submittedName>
</protein>
<gene>
    <name evidence="1" type="ORF">SAMN05216325_102157</name>
</gene>
<proteinExistence type="predicted"/>
<organism evidence="1 2">
    <name type="scientific">Nitrosomonas marina</name>
    <dbReference type="NCBI Taxonomy" id="917"/>
    <lineage>
        <taxon>Bacteria</taxon>
        <taxon>Pseudomonadati</taxon>
        <taxon>Pseudomonadota</taxon>
        <taxon>Betaproteobacteria</taxon>
        <taxon>Nitrosomonadales</taxon>
        <taxon>Nitrosomonadaceae</taxon>
        <taxon>Nitrosomonas</taxon>
    </lineage>
</organism>
<evidence type="ECO:0000313" key="1">
    <source>
        <dbReference type="EMBL" id="SEM79133.1"/>
    </source>
</evidence>
<sequence>MTLFTGLLACCLRSQTSLKQDLLYIHVRSDTGNNVLSKNTAALKAVLEYLAFD</sequence>
<reference evidence="1 2" key="1">
    <citation type="submission" date="2016-10" db="EMBL/GenBank/DDBJ databases">
        <authorList>
            <person name="de Groot N.N."/>
        </authorList>
    </citation>
    <scope>NUCLEOTIDE SEQUENCE [LARGE SCALE GENOMIC DNA]</scope>
    <source>
        <strain evidence="1 2">Nm22</strain>
    </source>
</reference>
<accession>A0A1H8B8K7</accession>
<evidence type="ECO:0000313" key="2">
    <source>
        <dbReference type="Proteomes" id="UP000199459"/>
    </source>
</evidence>
<dbReference type="Proteomes" id="UP000199459">
    <property type="component" value="Unassembled WGS sequence"/>
</dbReference>
<dbReference type="AlphaFoldDB" id="A0A1H8B8K7"/>
<name>A0A1H8B8K7_9PROT</name>